<evidence type="ECO:0000256" key="9">
    <source>
        <dbReference type="SAM" id="SignalP"/>
    </source>
</evidence>
<feature type="region of interest" description="Disordered" evidence="7">
    <location>
        <begin position="1473"/>
        <end position="1503"/>
    </location>
</feature>
<evidence type="ECO:0000256" key="1">
    <source>
        <dbReference type="ARBA" id="ARBA00004370"/>
    </source>
</evidence>
<evidence type="ECO:0000256" key="4">
    <source>
        <dbReference type="ARBA" id="ARBA00022989"/>
    </source>
</evidence>
<evidence type="ECO:0000256" key="8">
    <source>
        <dbReference type="SAM" id="Phobius"/>
    </source>
</evidence>
<dbReference type="GO" id="GO:0006623">
    <property type="term" value="P:protein targeting to vacuole"/>
    <property type="evidence" value="ECO:0007669"/>
    <property type="project" value="TreeGrafter"/>
</dbReference>
<dbReference type="Gene3D" id="3.30.60.270">
    <property type="match status" value="2"/>
</dbReference>
<dbReference type="InterPro" id="IPR006581">
    <property type="entry name" value="VPS10"/>
</dbReference>
<evidence type="ECO:0000256" key="7">
    <source>
        <dbReference type="SAM" id="MobiDB-lite"/>
    </source>
</evidence>
<name>A0A1B2JF00_PICPA</name>
<dbReference type="Gene3D" id="2.10.70.80">
    <property type="match status" value="2"/>
</dbReference>
<dbReference type="PANTHER" id="PTHR12106:SF27">
    <property type="entry name" value="SORTILIN-RELATED RECEPTOR"/>
    <property type="match status" value="1"/>
</dbReference>
<dbReference type="GO" id="GO:0005794">
    <property type="term" value="C:Golgi apparatus"/>
    <property type="evidence" value="ECO:0007669"/>
    <property type="project" value="TreeGrafter"/>
</dbReference>
<dbReference type="OrthoDB" id="443634at2759"/>
<feature type="signal peptide" evidence="9">
    <location>
        <begin position="1"/>
        <end position="16"/>
    </location>
</feature>
<dbReference type="GO" id="GO:0016020">
    <property type="term" value="C:membrane"/>
    <property type="evidence" value="ECO:0007669"/>
    <property type="project" value="UniProtKB-SubCell"/>
</dbReference>
<accession>A0A1B2JF00</accession>
<dbReference type="Pfam" id="PF15901">
    <property type="entry name" value="Sortilin_C"/>
    <property type="match status" value="2"/>
</dbReference>
<feature type="compositionally biased region" description="Basic and acidic residues" evidence="7">
    <location>
        <begin position="1473"/>
        <end position="1490"/>
    </location>
</feature>
<dbReference type="GO" id="GO:0006896">
    <property type="term" value="P:Golgi to vacuole transport"/>
    <property type="evidence" value="ECO:0007669"/>
    <property type="project" value="TreeGrafter"/>
</dbReference>
<feature type="chain" id="PRO_5008539432" evidence="9">
    <location>
        <begin position="17"/>
        <end position="1503"/>
    </location>
</feature>
<evidence type="ECO:0000313" key="11">
    <source>
        <dbReference type="EMBL" id="ANZ76616.1"/>
    </source>
</evidence>
<keyword evidence="5 8" id="KW-0472">Membrane</keyword>
<dbReference type="FunFam" id="3.30.60.270:FF:000005">
    <property type="entry name" value="Sortilin"/>
    <property type="match status" value="1"/>
</dbReference>
<dbReference type="Proteomes" id="UP000094565">
    <property type="component" value="Chromosome 3"/>
</dbReference>
<keyword evidence="2 8" id="KW-0812">Transmembrane</keyword>
<reference evidence="11 12" key="1">
    <citation type="submission" date="2016-02" db="EMBL/GenBank/DDBJ databases">
        <title>Comparative genomic and transcriptomic foundation for Pichia pastoris.</title>
        <authorList>
            <person name="Love K.R."/>
            <person name="Shah K.A."/>
            <person name="Whittaker C.A."/>
            <person name="Wu J."/>
            <person name="Bartlett M.C."/>
            <person name="Ma D."/>
            <person name="Leeson R.L."/>
            <person name="Priest M."/>
            <person name="Young S.K."/>
            <person name="Love J.C."/>
        </authorList>
    </citation>
    <scope>NUCLEOTIDE SEQUENCE [LARGE SCALE GENOMIC DNA]</scope>
    <source>
        <strain evidence="11 12">ATCC 28485</strain>
    </source>
</reference>
<keyword evidence="6" id="KW-0325">Glycoprotein</keyword>
<evidence type="ECO:0000259" key="10">
    <source>
        <dbReference type="SMART" id="SM00602"/>
    </source>
</evidence>
<feature type="domain" description="VPS10" evidence="10">
    <location>
        <begin position="41"/>
        <end position="649"/>
    </location>
</feature>
<feature type="region of interest" description="Disordered" evidence="7">
    <location>
        <begin position="637"/>
        <end position="686"/>
    </location>
</feature>
<keyword evidence="9" id="KW-0732">Signal</keyword>
<sequence length="1503" mass="167439">MRTLTLLVYFVVAALAFTPQTNSRIFKGYPKKVVYFDDTASVVYHDGSDNEIYHSKDDGVSWTQLDLGGASAHQVVVHPFDPSTAYILTTSETHFVTTDSGFTWNKVSSPEPPVTNKFPTLNQESSSLTLNSKNFEYVLFAGQCTDGSEICNRKYYYSLDNMRTFDELIEAHSCLFVDTADAIAGDHSPNAVICAITNPQGRLSLVKTANFFKDGKDYVSSGGGLIEDPELLGASHNYILAVGSHLLHNKDKFVYISFDGSNFNKVKLDGDTNDLRILDSLPSSVAISAGNSLFISSSGSNSLNDDNDNNYFTSKLSSLHVKDTFADYELIDAVEGVILANTNENGNVRSFISTNNGDTWKPLELKGGSPLNLHSVIQRSLSDNRADPGKYHSTPVPGLLLGVGNEGPSLNPYSKGNTYVSTDAGASWTKTLTGPHIFEVGDSGSLIIAIPQSGPTDIVKFSKDFGSSWTTARLGQYITADFITTTPDATSLSFLVVGTNNDDKYIAQALNFQGVYDSVCSESEFEDWYATDTQGKKICIMGHKQKFSRRKPSASCSVSKLYLEAVSVREDCPCTDQDFECAQGFSRNSQGKCLADNIEAELALQRKLCVNGATTYEVPSGYQLILGNTCQGSSDLQTPLQKRCPDTPKAVPETENLDSSYSSSDEKDENPDEEEGAPEDSKEGFNDGKVKASVFTFDGKVEEYIYLERDKENPSEDETLVAITNRNEAFVTHNQGYTWEQIAPGEEILSIYLSRFDRNHVYLVAANQKIIYSRDRADNWKSFRTPSMPIPGVRPIYFHPYLPHYLIYVGQEGCDSQYSKSCRSVAYFSKSYGKRWTQIQENVNSCQFVGGLQKRNHDNLIICDRPATESNDFKSQIFWSKDLFETKNIALENTIGFVQVAEYLVAATIEHNDELRAHVSIDGTTWADAYFPSNFRVDKQQAYTTLSGATKSIFLHVTTNPRPNTEFGTILKSNSNGTSYVLSLDNVNRDSKGYVDFEQMSGLEGVIIVNTVDNAADAQKGSRKQLKSKITYNDGAHWSYITPPAIDSDGNKFPCKGKSLEKCSLNLHGYTEREDYRDTFSSQSAIGMMLGVGNVGEHLENYYDGHTFLTKDGGITWKEVKKGVYQWEYGDQGSIIVLVNGKDNTNTLYYSVDEGDTFEEFQFTDEQVTVQDISTVPNDNSRKFLLFTRVPLAKGDKTRVFQIDFSHLLNRKCSLDLRNEDDDDFELWSPSHPFQPDNCMFGHETQYYRKLPGRLCYIGPKLTQPHKVVRNCACTKEDYECDFNYYRDESGICRLVPDYSPPDHSEVCNSESRPVEYWVPTGYRKIPMSTCEGGVELDKVEPRPCPGREESFREKYGALRGFGLVVAVLAGLGVVGFIGLVLYKYYDSKFGQIKLGEEGNFEVFERGGFLSEVNAIVGSILVTGVASVSQLLRATFLKLGEIKNKVLGNPRGNQNLPSAYVVADDHEDLLNDSFHDDDQNEDISRDHQFSDDDIINSEDERQL</sequence>
<dbReference type="InterPro" id="IPR050310">
    <property type="entry name" value="VPS10-sortilin"/>
</dbReference>
<protein>
    <submittedName>
        <fullName evidence="11">BA75_03895T0</fullName>
    </submittedName>
</protein>
<gene>
    <name evidence="11" type="ORF">ATY40_BA7503895</name>
</gene>
<dbReference type="EMBL" id="CP014586">
    <property type="protein sequence ID" value="ANZ76616.1"/>
    <property type="molecule type" value="Genomic_DNA"/>
</dbReference>
<feature type="compositionally biased region" description="Acidic residues" evidence="7">
    <location>
        <begin position="666"/>
        <end position="678"/>
    </location>
</feature>
<proteinExistence type="predicted"/>
<comment type="subcellular location">
    <subcellularLocation>
        <location evidence="1">Membrane</location>
    </subcellularLocation>
</comment>
<evidence type="ECO:0000256" key="2">
    <source>
        <dbReference type="ARBA" id="ARBA00022692"/>
    </source>
</evidence>
<feature type="domain" description="VPS10" evidence="10">
    <location>
        <begin position="718"/>
        <end position="1350"/>
    </location>
</feature>
<evidence type="ECO:0000256" key="6">
    <source>
        <dbReference type="ARBA" id="ARBA00023180"/>
    </source>
</evidence>
<dbReference type="InterPro" id="IPR015943">
    <property type="entry name" value="WD40/YVTN_repeat-like_dom_sf"/>
</dbReference>
<evidence type="ECO:0000256" key="5">
    <source>
        <dbReference type="ARBA" id="ARBA00023136"/>
    </source>
</evidence>
<dbReference type="SUPFAM" id="SSF110296">
    <property type="entry name" value="Oligoxyloglucan reducing end-specific cellobiohydrolase"/>
    <property type="match status" value="2"/>
</dbReference>
<keyword evidence="12" id="KW-1185">Reference proteome</keyword>
<organism evidence="11 12">
    <name type="scientific">Komagataella pastoris</name>
    <name type="common">Yeast</name>
    <name type="synonym">Pichia pastoris</name>
    <dbReference type="NCBI Taxonomy" id="4922"/>
    <lineage>
        <taxon>Eukaryota</taxon>
        <taxon>Fungi</taxon>
        <taxon>Dikarya</taxon>
        <taxon>Ascomycota</taxon>
        <taxon>Saccharomycotina</taxon>
        <taxon>Pichiomycetes</taxon>
        <taxon>Pichiales</taxon>
        <taxon>Pichiaceae</taxon>
        <taxon>Komagataella</taxon>
    </lineage>
</organism>
<dbReference type="InterPro" id="IPR031777">
    <property type="entry name" value="Sortilin_C"/>
</dbReference>
<dbReference type="Gene3D" id="2.130.10.10">
    <property type="entry name" value="YVTN repeat-like/Quinoprotein amine dehydrogenase"/>
    <property type="match status" value="3"/>
</dbReference>
<dbReference type="PANTHER" id="PTHR12106">
    <property type="entry name" value="SORTILIN RELATED"/>
    <property type="match status" value="1"/>
</dbReference>
<dbReference type="SMART" id="SM00602">
    <property type="entry name" value="VPS10"/>
    <property type="match status" value="2"/>
</dbReference>
<feature type="transmembrane region" description="Helical" evidence="8">
    <location>
        <begin position="1361"/>
        <end position="1383"/>
    </location>
</feature>
<evidence type="ECO:0000256" key="3">
    <source>
        <dbReference type="ARBA" id="ARBA00022737"/>
    </source>
</evidence>
<dbReference type="InterPro" id="IPR031778">
    <property type="entry name" value="Sortilin_N"/>
</dbReference>
<dbReference type="GO" id="GO:0006895">
    <property type="term" value="P:Golgi to endosome transport"/>
    <property type="evidence" value="ECO:0007669"/>
    <property type="project" value="TreeGrafter"/>
</dbReference>
<keyword evidence="3" id="KW-0677">Repeat</keyword>
<dbReference type="GO" id="GO:0005829">
    <property type="term" value="C:cytosol"/>
    <property type="evidence" value="ECO:0007669"/>
    <property type="project" value="GOC"/>
</dbReference>
<evidence type="ECO:0000313" key="12">
    <source>
        <dbReference type="Proteomes" id="UP000094565"/>
    </source>
</evidence>
<dbReference type="Pfam" id="PF15902">
    <property type="entry name" value="Sortilin-Vps10"/>
    <property type="match status" value="2"/>
</dbReference>
<dbReference type="CDD" id="cd15482">
    <property type="entry name" value="Sialidase_non-viral"/>
    <property type="match status" value="2"/>
</dbReference>
<keyword evidence="4 8" id="KW-1133">Transmembrane helix</keyword>